<keyword evidence="4" id="KW-0547">Nucleotide-binding</keyword>
<keyword evidence="5 12" id="KW-0227">DNA damage</keyword>
<dbReference type="Pfam" id="PF00271">
    <property type="entry name" value="Helicase_C"/>
    <property type="match status" value="1"/>
</dbReference>
<dbReference type="GO" id="GO:0016887">
    <property type="term" value="F:ATP hydrolysis activity"/>
    <property type="evidence" value="ECO:0007669"/>
    <property type="project" value="InterPro"/>
</dbReference>
<sequence length="706" mass="81137">MNKFELKSPFSATPDQKSAVENLVRGVLRKIPYQVLLGVTGSGKTFTIANVIERLQMPALIISHNKTLATQLYQEFRDFFPDDAVSFFVSYYDYYQPEAYIPSTDTYIEKDAGINDLIDKLRLASTTNILTRKDTIVIASVSCIYNIGSPREYGHFTLEFSKGTKIQRKEIINRLIDLRYERGEFGFHRGTFRVRGDVVDIYPSYEDCGIRVHLTGDKIDQVKIIDPVSGTILTSSNQKPSSYILYPAKHYITDLSKNREVFVKIRQDLQSRTQELKNEGKELEAYRLKQRVAYDLEMIEEVGYVKGIENYSRYFDGRLPGDPPFTLIDYFRESYGRNWLVFIDESHITFPQIRGMYRGDLSRKKTLVDHGFRLPAAFDNRPFKFDEFMMRIPNFIATSATPSAWEISMAKDSAKLVRKKAGRKSNLPQGSKAIPPLGWNRYDTSGIVEQLLRPTGIPDPKILIKPSENQVKDVIEEIKKRKKKGERTLVTTLTKKTAEDLSHYLIEKKMKVHYLHSDVATLERGDILDDLRRGKYDCLIGVNLLREGLDLPEVSLVAILDADKEGFLRSEVSLIQTMGRAARHVEGCVILYANQLTGSMRRAIAEVDRRRKYQLKMNKVLGIKPTSIKKPIRKKLVEKDEEEIEKLFKYGTGRYLDLSLIDTEGLTPMDKKKLVIKLRREMRLAAEDLNFELAAEIRDKIKGIEN</sequence>
<keyword evidence="8 12" id="KW-0267">Excision nuclease</keyword>
<evidence type="ECO:0000259" key="13">
    <source>
        <dbReference type="PROSITE" id="PS50151"/>
    </source>
</evidence>
<dbReference type="InterPro" id="IPR014001">
    <property type="entry name" value="Helicase_ATP-bd"/>
</dbReference>
<keyword evidence="7" id="KW-0067">ATP-binding</keyword>
<keyword evidence="9 12" id="KW-0234">DNA repair</keyword>
<organism evidence="16 17">
    <name type="scientific">Candidatus Woesebacteria bacterium GW2011_GWB1_38_5b</name>
    <dbReference type="NCBI Taxonomy" id="1618569"/>
    <lineage>
        <taxon>Bacteria</taxon>
        <taxon>Candidatus Woeseibacteriota</taxon>
    </lineage>
</organism>
<dbReference type="GO" id="GO:0006289">
    <property type="term" value="P:nucleotide-excision repair"/>
    <property type="evidence" value="ECO:0007669"/>
    <property type="project" value="InterPro"/>
</dbReference>
<name>A0A0G0ND49_9BACT</name>
<dbReference type="GO" id="GO:0005524">
    <property type="term" value="F:ATP binding"/>
    <property type="evidence" value="ECO:0007669"/>
    <property type="project" value="UniProtKB-KW"/>
</dbReference>
<evidence type="ECO:0000256" key="9">
    <source>
        <dbReference type="ARBA" id="ARBA00023204"/>
    </source>
</evidence>
<proteinExistence type="inferred from homology"/>
<dbReference type="GO" id="GO:0004518">
    <property type="term" value="F:nuclease activity"/>
    <property type="evidence" value="ECO:0007669"/>
    <property type="project" value="UniProtKB-KW"/>
</dbReference>
<dbReference type="InterPro" id="IPR041471">
    <property type="entry name" value="UvrB_inter"/>
</dbReference>
<evidence type="ECO:0000256" key="11">
    <source>
        <dbReference type="ARBA" id="ARBA00029504"/>
    </source>
</evidence>
<gene>
    <name evidence="16" type="ORF">US96_C0018G0003</name>
</gene>
<dbReference type="InterPro" id="IPR001650">
    <property type="entry name" value="Helicase_C-like"/>
</dbReference>
<dbReference type="InterPro" id="IPR036876">
    <property type="entry name" value="UVR_dom_sf"/>
</dbReference>
<dbReference type="EMBL" id="LBUZ01000018">
    <property type="protein sequence ID" value="KKQ75031.1"/>
    <property type="molecule type" value="Genomic_DNA"/>
</dbReference>
<dbReference type="GO" id="GO:0009432">
    <property type="term" value="P:SOS response"/>
    <property type="evidence" value="ECO:0007669"/>
    <property type="project" value="UniProtKB-KW"/>
</dbReference>
<dbReference type="PROSITE" id="PS50151">
    <property type="entry name" value="UVR"/>
    <property type="match status" value="1"/>
</dbReference>
<keyword evidence="6 12" id="KW-0228">DNA excision</keyword>
<dbReference type="InterPro" id="IPR024759">
    <property type="entry name" value="UvrB_YAD/RRR_dom"/>
</dbReference>
<dbReference type="Pfam" id="PF12344">
    <property type="entry name" value="UvrB"/>
    <property type="match status" value="1"/>
</dbReference>
<evidence type="ECO:0000259" key="14">
    <source>
        <dbReference type="PROSITE" id="PS51192"/>
    </source>
</evidence>
<dbReference type="Gene3D" id="3.40.50.300">
    <property type="entry name" value="P-loop containing nucleotide triphosphate hydrolases"/>
    <property type="match status" value="3"/>
</dbReference>
<keyword evidence="3" id="KW-0963">Cytoplasm</keyword>
<dbReference type="PROSITE" id="PS51194">
    <property type="entry name" value="HELICASE_CTER"/>
    <property type="match status" value="1"/>
</dbReference>
<protein>
    <recommendedName>
        <fullName evidence="11 12">UvrABC system protein B</fullName>
    </recommendedName>
</protein>
<dbReference type="InterPro" id="IPR027417">
    <property type="entry name" value="P-loop_NTPase"/>
</dbReference>
<dbReference type="CDD" id="cd17916">
    <property type="entry name" value="DEXHc_UvrB"/>
    <property type="match status" value="1"/>
</dbReference>
<feature type="domain" description="UVR" evidence="13">
    <location>
        <begin position="672"/>
        <end position="706"/>
    </location>
</feature>
<comment type="similarity">
    <text evidence="2 12">Belongs to the UvrB family.</text>
</comment>
<dbReference type="SMART" id="SM00487">
    <property type="entry name" value="DEXDc"/>
    <property type="match status" value="1"/>
</dbReference>
<evidence type="ECO:0000256" key="2">
    <source>
        <dbReference type="ARBA" id="ARBA00008533"/>
    </source>
</evidence>
<dbReference type="InterPro" id="IPR006935">
    <property type="entry name" value="Helicase/UvrB_N"/>
</dbReference>
<feature type="domain" description="Helicase C-terminal" evidence="15">
    <location>
        <begin position="470"/>
        <end position="632"/>
    </location>
</feature>
<evidence type="ECO:0000256" key="12">
    <source>
        <dbReference type="RuleBase" id="RU003587"/>
    </source>
</evidence>
<dbReference type="SUPFAM" id="SSF52540">
    <property type="entry name" value="P-loop containing nucleoside triphosphate hydrolases"/>
    <property type="match status" value="2"/>
</dbReference>
<dbReference type="PANTHER" id="PTHR24029:SF0">
    <property type="entry name" value="UVRABC SYSTEM PROTEIN B"/>
    <property type="match status" value="1"/>
</dbReference>
<evidence type="ECO:0000256" key="7">
    <source>
        <dbReference type="ARBA" id="ARBA00022840"/>
    </source>
</evidence>
<dbReference type="GO" id="GO:0009380">
    <property type="term" value="C:excinuclease repair complex"/>
    <property type="evidence" value="ECO:0007669"/>
    <property type="project" value="InterPro"/>
</dbReference>
<dbReference type="PROSITE" id="PS51192">
    <property type="entry name" value="HELICASE_ATP_BIND_1"/>
    <property type="match status" value="1"/>
</dbReference>
<dbReference type="Pfam" id="PF17757">
    <property type="entry name" value="UvrB_inter"/>
    <property type="match status" value="1"/>
</dbReference>
<dbReference type="SMART" id="SM00490">
    <property type="entry name" value="HELICc"/>
    <property type="match status" value="1"/>
</dbReference>
<dbReference type="InterPro" id="IPR004807">
    <property type="entry name" value="UvrB"/>
</dbReference>
<dbReference type="AlphaFoldDB" id="A0A0G0ND49"/>
<dbReference type="NCBIfam" id="NF003673">
    <property type="entry name" value="PRK05298.1"/>
    <property type="match status" value="1"/>
</dbReference>
<dbReference type="PATRIC" id="fig|1618569.3.peg.484"/>
<evidence type="ECO:0000256" key="8">
    <source>
        <dbReference type="ARBA" id="ARBA00022881"/>
    </source>
</evidence>
<dbReference type="Pfam" id="PF04851">
    <property type="entry name" value="ResIII"/>
    <property type="match status" value="1"/>
</dbReference>
<reference evidence="16 17" key="1">
    <citation type="journal article" date="2015" name="Nature">
        <title>rRNA introns, odd ribosomes, and small enigmatic genomes across a large radiation of phyla.</title>
        <authorList>
            <person name="Brown C.T."/>
            <person name="Hug L.A."/>
            <person name="Thomas B.C."/>
            <person name="Sharon I."/>
            <person name="Castelle C.J."/>
            <person name="Singh A."/>
            <person name="Wilkins M.J."/>
            <person name="Williams K.H."/>
            <person name="Banfield J.F."/>
        </authorList>
    </citation>
    <scope>NUCLEOTIDE SEQUENCE [LARGE SCALE GENOMIC DNA]</scope>
</reference>
<evidence type="ECO:0000313" key="17">
    <source>
        <dbReference type="Proteomes" id="UP000034181"/>
    </source>
</evidence>
<dbReference type="GO" id="GO:0005737">
    <property type="term" value="C:cytoplasm"/>
    <property type="evidence" value="ECO:0007669"/>
    <property type="project" value="UniProtKB-SubCell"/>
</dbReference>
<evidence type="ECO:0000256" key="10">
    <source>
        <dbReference type="ARBA" id="ARBA00026033"/>
    </source>
</evidence>
<evidence type="ECO:0000256" key="5">
    <source>
        <dbReference type="ARBA" id="ARBA00022763"/>
    </source>
</evidence>
<evidence type="ECO:0000313" key="16">
    <source>
        <dbReference type="EMBL" id="KKQ75031.1"/>
    </source>
</evidence>
<dbReference type="PANTHER" id="PTHR24029">
    <property type="entry name" value="UVRABC SYSTEM PROTEIN B"/>
    <property type="match status" value="1"/>
</dbReference>
<dbReference type="SUPFAM" id="SSF46600">
    <property type="entry name" value="C-terminal UvrC-binding domain of UvrB"/>
    <property type="match status" value="1"/>
</dbReference>
<dbReference type="Pfam" id="PF02151">
    <property type="entry name" value="UVR"/>
    <property type="match status" value="1"/>
</dbReference>
<accession>A0A0G0ND49</accession>
<evidence type="ECO:0000259" key="15">
    <source>
        <dbReference type="PROSITE" id="PS51194"/>
    </source>
</evidence>
<dbReference type="GO" id="GO:0003677">
    <property type="term" value="F:DNA binding"/>
    <property type="evidence" value="ECO:0007669"/>
    <property type="project" value="InterPro"/>
</dbReference>
<comment type="subunit">
    <text evidence="10 12">Forms a heterotetramer with UvrA during the search for lesions. Interacts with UvrC in an incision complex.</text>
</comment>
<evidence type="ECO:0000256" key="3">
    <source>
        <dbReference type="ARBA" id="ARBA00022490"/>
    </source>
</evidence>
<evidence type="ECO:0000256" key="4">
    <source>
        <dbReference type="ARBA" id="ARBA00022741"/>
    </source>
</evidence>
<keyword evidence="12" id="KW-0742">SOS response</keyword>
<comment type="subcellular location">
    <subcellularLocation>
        <location evidence="1 12">Cytoplasm</location>
    </subcellularLocation>
</comment>
<comment type="caution">
    <text evidence="16">The sequence shown here is derived from an EMBL/GenBank/DDBJ whole genome shotgun (WGS) entry which is preliminary data.</text>
</comment>
<feature type="domain" description="Helicase ATP-binding" evidence="14">
    <location>
        <begin position="25"/>
        <end position="182"/>
    </location>
</feature>
<dbReference type="Gene3D" id="4.10.860.10">
    <property type="entry name" value="UVR domain"/>
    <property type="match status" value="1"/>
</dbReference>
<dbReference type="Proteomes" id="UP000034181">
    <property type="component" value="Unassembled WGS sequence"/>
</dbReference>
<evidence type="ECO:0000256" key="6">
    <source>
        <dbReference type="ARBA" id="ARBA00022769"/>
    </source>
</evidence>
<dbReference type="InterPro" id="IPR001943">
    <property type="entry name" value="UVR_dom"/>
</dbReference>
<evidence type="ECO:0000256" key="1">
    <source>
        <dbReference type="ARBA" id="ARBA00004496"/>
    </source>
</evidence>